<evidence type="ECO:0000313" key="3">
    <source>
        <dbReference type="Proteomes" id="UP000269198"/>
    </source>
</evidence>
<dbReference type="GO" id="GO:0071949">
    <property type="term" value="F:FAD binding"/>
    <property type="evidence" value="ECO:0007669"/>
    <property type="project" value="InterPro"/>
</dbReference>
<reference evidence="2 3" key="1">
    <citation type="submission" date="2018-11" db="EMBL/GenBank/DDBJ databases">
        <title>The genome draft of YIM 96095.</title>
        <authorList>
            <person name="Tang S.-K."/>
            <person name="Chunyu W.-X."/>
            <person name="Feng Y.-Z."/>
        </authorList>
    </citation>
    <scope>NUCLEOTIDE SEQUENCE [LARGE SCALE GENOMIC DNA]</scope>
    <source>
        <strain evidence="2 3">YIM 96095</strain>
    </source>
</reference>
<dbReference type="InterPro" id="IPR002938">
    <property type="entry name" value="FAD-bd"/>
</dbReference>
<evidence type="ECO:0000259" key="1">
    <source>
        <dbReference type="Pfam" id="PF01494"/>
    </source>
</evidence>
<dbReference type="Gene3D" id="3.30.9.10">
    <property type="entry name" value="D-Amino Acid Oxidase, subunit A, domain 2"/>
    <property type="match status" value="1"/>
</dbReference>
<dbReference type="OrthoDB" id="3356051at2"/>
<gene>
    <name evidence="2" type="ORF">EFW17_09400</name>
</gene>
<comment type="caution">
    <text evidence="2">The sequence shown here is derived from an EMBL/GenBank/DDBJ whole genome shotgun (WGS) entry which is preliminary data.</text>
</comment>
<organism evidence="2 3">
    <name type="scientific">Halostreptopolyspora alba</name>
    <dbReference type="NCBI Taxonomy" id="2487137"/>
    <lineage>
        <taxon>Bacteria</taxon>
        <taxon>Bacillati</taxon>
        <taxon>Actinomycetota</taxon>
        <taxon>Actinomycetes</taxon>
        <taxon>Streptosporangiales</taxon>
        <taxon>Nocardiopsidaceae</taxon>
        <taxon>Halostreptopolyspora</taxon>
    </lineage>
</organism>
<dbReference type="Pfam" id="PF01494">
    <property type="entry name" value="FAD_binding_3"/>
    <property type="match status" value="1"/>
</dbReference>
<sequence>MKVVICGAGIAGLALARRLADLGWDVVVLERAPCPRTQGYMIDFFGPGYDAAEAMGVLPRLRELAYHVTEASLVDETGRRRAGLSFERFARAGNERLMSLMRPDLERGLREQLPDHVDLRFATGVTGVDNGADSVRVALSNGDSVEADLLVGADGVHSTVRRLVFSEERNHLRYLGFHTAAFVFDDPDVHARVRDRFCLTDTAGKQMGFYGLRDGRVATFAVHRTPDPTLPDDARAALRRTYGSLGWVVPRALERCPPAEEIYYDQVLQVEMPRWSHGRVALVGDACQAVSLLAGQGASLGVAGAYVLAERLTREPSIHDGLREYERLWHPVVTERQRVARSGARWFLPESALQLRARRVAMRLTRLPGVDRYVAGTLAGKPTTLIQRLAANPARPLRAG</sequence>
<dbReference type="PANTHER" id="PTHR46865:SF8">
    <property type="entry name" value="POSSIBLE OXIDOREDUCTASE"/>
    <property type="match status" value="1"/>
</dbReference>
<protein>
    <submittedName>
        <fullName evidence="2">FAD-dependent oxidoreductase</fullName>
    </submittedName>
</protein>
<evidence type="ECO:0000313" key="2">
    <source>
        <dbReference type="EMBL" id="RNL85288.1"/>
    </source>
</evidence>
<dbReference type="Proteomes" id="UP000269198">
    <property type="component" value="Unassembled WGS sequence"/>
</dbReference>
<dbReference type="InterPro" id="IPR036188">
    <property type="entry name" value="FAD/NAD-bd_sf"/>
</dbReference>
<dbReference type="InterPro" id="IPR051704">
    <property type="entry name" value="FAD_aromatic-hydroxylase"/>
</dbReference>
<dbReference type="RefSeq" id="WP_123200943.1">
    <property type="nucleotide sequence ID" value="NZ_RJMB01000007.1"/>
</dbReference>
<name>A0A3N0EBV1_9ACTN</name>
<proteinExistence type="predicted"/>
<dbReference type="EMBL" id="RJMB01000007">
    <property type="protein sequence ID" value="RNL85288.1"/>
    <property type="molecule type" value="Genomic_DNA"/>
</dbReference>
<dbReference type="PANTHER" id="PTHR46865">
    <property type="entry name" value="OXIDOREDUCTASE-RELATED"/>
    <property type="match status" value="1"/>
</dbReference>
<dbReference type="SUPFAM" id="SSF51905">
    <property type="entry name" value="FAD/NAD(P)-binding domain"/>
    <property type="match status" value="1"/>
</dbReference>
<dbReference type="AlphaFoldDB" id="A0A3N0EBV1"/>
<keyword evidence="3" id="KW-1185">Reference proteome</keyword>
<feature type="domain" description="FAD-binding" evidence="1">
    <location>
        <begin position="2"/>
        <end position="314"/>
    </location>
</feature>
<dbReference type="PRINTS" id="PR00420">
    <property type="entry name" value="RNGMNOXGNASE"/>
</dbReference>
<accession>A0A3N0EBV1</accession>
<dbReference type="Gene3D" id="3.50.50.60">
    <property type="entry name" value="FAD/NAD(P)-binding domain"/>
    <property type="match status" value="1"/>
</dbReference>